<dbReference type="PANTHER" id="PTHR30289">
    <property type="entry name" value="UNCHARACTERIZED PROTEIN YBCL-RELATED"/>
    <property type="match status" value="1"/>
</dbReference>
<dbReference type="InterPro" id="IPR036610">
    <property type="entry name" value="PEBP-like_sf"/>
</dbReference>
<reference evidence="2 3" key="1">
    <citation type="submission" date="2019-11" db="EMBL/GenBank/DDBJ databases">
        <authorList>
            <person name="Criscuolo A."/>
        </authorList>
    </citation>
    <scope>NUCLEOTIDE SEQUENCE [LARGE SCALE GENOMIC DNA]</scope>
    <source>
        <strain evidence="2">CIP111667</strain>
    </source>
</reference>
<dbReference type="Proteomes" id="UP000419743">
    <property type="component" value="Unassembled WGS sequence"/>
</dbReference>
<gene>
    <name evidence="2" type="ORF">HALOF300_04614</name>
</gene>
<accession>A0A7M4DR22</accession>
<dbReference type="Pfam" id="PF01161">
    <property type="entry name" value="PBP"/>
    <property type="match status" value="1"/>
</dbReference>
<protein>
    <submittedName>
        <fullName evidence="2">Putative kinase inhibitor protein</fullName>
    </submittedName>
</protein>
<dbReference type="PANTHER" id="PTHR30289:SF1">
    <property type="entry name" value="PEBP (PHOSPHATIDYLETHANOLAMINE-BINDING PROTEIN) FAMILY PROTEIN"/>
    <property type="match status" value="1"/>
</dbReference>
<organism evidence="2 3">
    <name type="scientific">Occultella aeris</name>
    <dbReference type="NCBI Taxonomy" id="2761496"/>
    <lineage>
        <taxon>Bacteria</taxon>
        <taxon>Bacillati</taxon>
        <taxon>Actinomycetota</taxon>
        <taxon>Actinomycetes</taxon>
        <taxon>Micrococcales</taxon>
        <taxon>Ruaniaceae</taxon>
        <taxon>Occultella</taxon>
    </lineage>
</organism>
<keyword evidence="3" id="KW-1185">Reference proteome</keyword>
<comment type="similarity">
    <text evidence="1">Belongs to the UPF0098 family.</text>
</comment>
<dbReference type="InterPro" id="IPR005247">
    <property type="entry name" value="YbhB_YbcL/LppC-like"/>
</dbReference>
<dbReference type="RefSeq" id="WP_156743212.1">
    <property type="nucleotide sequence ID" value="NZ_CACRYJ010000066.1"/>
</dbReference>
<dbReference type="CDD" id="cd00865">
    <property type="entry name" value="PEBP_bact_arch"/>
    <property type="match status" value="1"/>
</dbReference>
<dbReference type="AlphaFoldDB" id="A0A7M4DR22"/>
<dbReference type="EMBL" id="CACRYJ010000066">
    <property type="protein sequence ID" value="VZO39916.1"/>
    <property type="molecule type" value="Genomic_DNA"/>
</dbReference>
<evidence type="ECO:0000313" key="2">
    <source>
        <dbReference type="EMBL" id="VZO39916.1"/>
    </source>
</evidence>
<proteinExistence type="inferred from homology"/>
<evidence type="ECO:0000313" key="3">
    <source>
        <dbReference type="Proteomes" id="UP000419743"/>
    </source>
</evidence>
<dbReference type="NCBIfam" id="TIGR00481">
    <property type="entry name" value="YbhB/YbcL family Raf kinase inhibitor-like protein"/>
    <property type="match status" value="1"/>
</dbReference>
<dbReference type="Gene3D" id="3.90.280.10">
    <property type="entry name" value="PEBP-like"/>
    <property type="match status" value="1"/>
</dbReference>
<dbReference type="InterPro" id="IPR008914">
    <property type="entry name" value="PEBP"/>
</dbReference>
<sequence length="175" mass="18748">MDLQRPVAPAPYDALPATATFTVTSTDITDGVPMPALHSLTGGNVSPQLSWSGFPPQTQSFLLTCFDPDAPTPSGYWHWTVADLDVTVTEMEQGWGESDLTLPGASFHARTDGGAFAYEGAAPPPGDGPHRYAFAVHALDVETLELSHEESATKFSFVALFHTVARAVITPTFER</sequence>
<evidence type="ECO:0000256" key="1">
    <source>
        <dbReference type="ARBA" id="ARBA00007120"/>
    </source>
</evidence>
<dbReference type="SUPFAM" id="SSF49777">
    <property type="entry name" value="PEBP-like"/>
    <property type="match status" value="1"/>
</dbReference>
<name>A0A7M4DR22_9MICO</name>
<comment type="caution">
    <text evidence="2">The sequence shown here is derived from an EMBL/GenBank/DDBJ whole genome shotgun (WGS) entry which is preliminary data.</text>
</comment>